<dbReference type="GO" id="GO:0005525">
    <property type="term" value="F:GTP binding"/>
    <property type="evidence" value="ECO:0007669"/>
    <property type="project" value="UniProtKB-UniRule"/>
</dbReference>
<dbReference type="Proteomes" id="UP000318995">
    <property type="component" value="Unassembled WGS sequence"/>
</dbReference>
<sequence length="621" mass="67892">MSSSQHLRNVAIIAHVDHGKTTLVDQLLYQSGRYREEQLDKLAGGQHGLVFDSNDLERERGITIFSKNCAIEYESLAGERLRINLIDTPGHADFGGEVERVLKMADGALLLVDAHEGPMPQTRFVLQKALAAGLKPIVVVNKIDRIDARPDEVVNEVFDLLVDLGADDDTLDFSVVFASGKAGFAIDHPGDEPDGMRPLLEKIVEFVPPPTGDPDGPTQMLVTTIDFSDYVGRIAIGRVSSGTLRDRQRIAVIDRDGKQTLQQIAQLFTFVGLDRQQAAEVPCGDLCAVVGLDPVGIGNTLASADDPRALPTITVDEPTLSMTFRVNDSPLAGREGSRLTSRQIGERLEKELRSDVALRVGPGETKEQYIVSGRGLMHLGILIENLRREDFELSVGKPQVVQRVIDGKLHEPIELLSIDVPEDFQSSVMALVGDRRAQLEKMSQKGGGGFVHLEFSIPARSLIGLRSRLMTATQGNAIVHHSLLGFEPVRGAITHRAAGVLIASEPGSVTAYSLDALYDRGTFFVRPGDEVYEGQVVGENCKAGDLVVNVVRGKKLTNVRAAGKDDTTQVRPPRDMSLESCLEYIDDDELVEVTPGKVRLRKIMLKEADRRREARRAMATV</sequence>
<keyword evidence="2" id="KW-0378">Hydrolase</keyword>
<dbReference type="CDD" id="cd03710">
    <property type="entry name" value="BipA_TypA_C"/>
    <property type="match status" value="1"/>
</dbReference>
<dbReference type="GO" id="GO:0019843">
    <property type="term" value="F:rRNA binding"/>
    <property type="evidence" value="ECO:0007669"/>
    <property type="project" value="UniProtKB-KW"/>
</dbReference>
<dbReference type="FunFam" id="3.30.70.870:FF:000003">
    <property type="entry name" value="GTP-binding protein TypA"/>
    <property type="match status" value="1"/>
</dbReference>
<dbReference type="InterPro" id="IPR047042">
    <property type="entry name" value="BipA_II"/>
</dbReference>
<comment type="function">
    <text evidence="2">A 50S ribosomal subunit assembly protein with GTPase activity, required for 50S subunit assembly at low temperatures, may also play a role in translation. Binds GTP and analogs. Binds the 70S ribosome between the 30S and 50S subunits, in a similar position as ribosome-bound EF-G; it contacts a number of ribosomal proteins, both rRNAs and the A-site tRNA.</text>
</comment>
<dbReference type="InterPro" id="IPR027417">
    <property type="entry name" value="P-loop_NTPase"/>
</dbReference>
<dbReference type="PROSITE" id="PS00301">
    <property type="entry name" value="G_TR_1"/>
    <property type="match status" value="1"/>
</dbReference>
<dbReference type="FunFam" id="3.30.70.240:FF:000002">
    <property type="entry name" value="GTP-binding protein TypA"/>
    <property type="match status" value="1"/>
</dbReference>
<dbReference type="Pfam" id="PF00679">
    <property type="entry name" value="EFG_C"/>
    <property type="match status" value="1"/>
</dbReference>
<dbReference type="SMART" id="SM00838">
    <property type="entry name" value="EFG_C"/>
    <property type="match status" value="1"/>
</dbReference>
<comment type="subcellular location">
    <subcellularLocation>
        <location evidence="2">Cytoplasm</location>
    </subcellularLocation>
    <text evidence="2">Binds to ribosomes.</text>
</comment>
<evidence type="ECO:0000313" key="4">
    <source>
        <dbReference type="EMBL" id="TWT48551.1"/>
    </source>
</evidence>
<keyword evidence="2" id="KW-0694">RNA-binding</keyword>
<dbReference type="InterPro" id="IPR000795">
    <property type="entry name" value="T_Tr_GTP-bd_dom"/>
</dbReference>
<dbReference type="OrthoDB" id="9804431at2"/>
<dbReference type="Gene3D" id="3.40.50.300">
    <property type="entry name" value="P-loop containing nucleotide triphosphate hydrolases"/>
    <property type="match status" value="1"/>
</dbReference>
<keyword evidence="2" id="KW-0690">Ribosome biogenesis</keyword>
<dbReference type="GO" id="GO:1990904">
    <property type="term" value="C:ribonucleoprotein complex"/>
    <property type="evidence" value="ECO:0007669"/>
    <property type="project" value="TreeGrafter"/>
</dbReference>
<dbReference type="EMBL" id="SJPH01000001">
    <property type="protein sequence ID" value="TWT48551.1"/>
    <property type="molecule type" value="Genomic_DNA"/>
</dbReference>
<dbReference type="Pfam" id="PF00009">
    <property type="entry name" value="GTP_EFTU"/>
    <property type="match status" value="1"/>
</dbReference>
<keyword evidence="1 2" id="KW-0342">GTP-binding</keyword>
<dbReference type="InterPro" id="IPR042116">
    <property type="entry name" value="TypA/BipA_C"/>
</dbReference>
<dbReference type="CDD" id="cd16263">
    <property type="entry name" value="BipA_III"/>
    <property type="match status" value="1"/>
</dbReference>
<dbReference type="FunFam" id="2.40.50.250:FF:000001">
    <property type="entry name" value="GTP-binding protein TypA"/>
    <property type="match status" value="1"/>
</dbReference>
<name>A0A5C5WEQ1_9BACT</name>
<keyword evidence="5" id="KW-1185">Reference proteome</keyword>
<dbReference type="InterPro" id="IPR047041">
    <property type="entry name" value="BipA_GTP-bd_dom"/>
</dbReference>
<reference evidence="4 5" key="1">
    <citation type="submission" date="2019-02" db="EMBL/GenBank/DDBJ databases">
        <title>Deep-cultivation of Planctomycetes and their phenomic and genomic characterization uncovers novel biology.</title>
        <authorList>
            <person name="Wiegand S."/>
            <person name="Jogler M."/>
            <person name="Boedeker C."/>
            <person name="Pinto D."/>
            <person name="Vollmers J."/>
            <person name="Rivas-Marin E."/>
            <person name="Kohn T."/>
            <person name="Peeters S.H."/>
            <person name="Heuer A."/>
            <person name="Rast P."/>
            <person name="Oberbeckmann S."/>
            <person name="Bunk B."/>
            <person name="Jeske O."/>
            <person name="Meyerdierks A."/>
            <person name="Storesund J.E."/>
            <person name="Kallscheuer N."/>
            <person name="Luecker S."/>
            <person name="Lage O.M."/>
            <person name="Pohl T."/>
            <person name="Merkel B.J."/>
            <person name="Hornburger P."/>
            <person name="Mueller R.-W."/>
            <person name="Bruemmer F."/>
            <person name="Labrenz M."/>
            <person name="Spormann A.M."/>
            <person name="Op Den Camp H."/>
            <person name="Overmann J."/>
            <person name="Amann R."/>
            <person name="Jetten M.S.M."/>
            <person name="Mascher T."/>
            <person name="Medema M.H."/>
            <person name="Devos D.P."/>
            <person name="Kaster A.-K."/>
            <person name="Ovreas L."/>
            <person name="Rohde M."/>
            <person name="Galperin M.Y."/>
            <person name="Jogler C."/>
        </authorList>
    </citation>
    <scope>NUCLEOTIDE SEQUENCE [LARGE SCALE GENOMIC DNA]</scope>
    <source>
        <strain evidence="4 5">Pla111</strain>
    </source>
</reference>
<dbReference type="InterPro" id="IPR009000">
    <property type="entry name" value="Transl_B-barrel_sf"/>
</dbReference>
<dbReference type="InterPro" id="IPR047043">
    <property type="entry name" value="BipA_III"/>
</dbReference>
<dbReference type="PROSITE" id="PS51722">
    <property type="entry name" value="G_TR_2"/>
    <property type="match status" value="1"/>
</dbReference>
<dbReference type="SUPFAM" id="SSF54980">
    <property type="entry name" value="EF-G C-terminal domain-like"/>
    <property type="match status" value="2"/>
</dbReference>
<feature type="binding site" evidence="2">
    <location>
        <begin position="141"/>
        <end position="144"/>
    </location>
    <ligand>
        <name>GTP</name>
        <dbReference type="ChEBI" id="CHEBI:37565"/>
    </ligand>
</feature>
<dbReference type="RefSeq" id="WP_146570704.1">
    <property type="nucleotide sequence ID" value="NZ_SJPH01000001.1"/>
</dbReference>
<dbReference type="InterPro" id="IPR031157">
    <property type="entry name" value="G_TR_CS"/>
</dbReference>
<comment type="catalytic activity">
    <reaction evidence="2">
        <text>GTP + H2O = GDP + phosphate + H(+)</text>
        <dbReference type="Rhea" id="RHEA:19669"/>
        <dbReference type="ChEBI" id="CHEBI:15377"/>
        <dbReference type="ChEBI" id="CHEBI:15378"/>
        <dbReference type="ChEBI" id="CHEBI:37565"/>
        <dbReference type="ChEBI" id="CHEBI:43474"/>
        <dbReference type="ChEBI" id="CHEBI:58189"/>
    </reaction>
</comment>
<dbReference type="AlphaFoldDB" id="A0A5C5WEQ1"/>
<dbReference type="CDD" id="cd01891">
    <property type="entry name" value="TypA_BipA"/>
    <property type="match status" value="1"/>
</dbReference>
<dbReference type="Gene3D" id="3.30.70.870">
    <property type="entry name" value="Elongation Factor G (Translational Gtpase), domain 3"/>
    <property type="match status" value="1"/>
</dbReference>
<keyword evidence="2" id="KW-0699">rRNA-binding</keyword>
<dbReference type="Gene3D" id="3.30.70.240">
    <property type="match status" value="1"/>
</dbReference>
<accession>A0A5C5WEQ1</accession>
<dbReference type="PANTHER" id="PTHR42908">
    <property type="entry name" value="TRANSLATION ELONGATION FACTOR-RELATED"/>
    <property type="match status" value="1"/>
</dbReference>
<evidence type="ECO:0000259" key="3">
    <source>
        <dbReference type="PROSITE" id="PS51722"/>
    </source>
</evidence>
<dbReference type="InterPro" id="IPR035651">
    <property type="entry name" value="BipA_V"/>
</dbReference>
<feature type="domain" description="Tr-type G" evidence="3">
    <location>
        <begin position="5"/>
        <end position="211"/>
    </location>
</feature>
<keyword evidence="2" id="KW-0547">Nucleotide-binding</keyword>
<dbReference type="InterPro" id="IPR035647">
    <property type="entry name" value="EFG_III/V"/>
</dbReference>
<dbReference type="CDD" id="cd03691">
    <property type="entry name" value="BipA_TypA_II"/>
    <property type="match status" value="1"/>
</dbReference>
<dbReference type="FunFam" id="3.40.50.300:FF:000055">
    <property type="entry name" value="GTP-binding protein TypA"/>
    <property type="match status" value="1"/>
</dbReference>
<comment type="subunit">
    <text evidence="2">Monomer.</text>
</comment>
<keyword evidence="2" id="KW-0820">tRNA-binding</keyword>
<comment type="similarity">
    <text evidence="2">Belongs to the TRAFAC class translation factor GTPase superfamily. Classic translation factor GTPase family. BipA subfamily.</text>
</comment>
<comment type="caution">
    <text evidence="4">The sequence shown here is derived from an EMBL/GenBank/DDBJ whole genome shotgun (WGS) entry which is preliminary data.</text>
</comment>
<gene>
    <name evidence="4" type="primary">typA</name>
    <name evidence="2" type="synonym">bipA</name>
    <name evidence="4" type="ORF">Pla111_03240</name>
</gene>
<dbReference type="NCBIfam" id="TIGR01394">
    <property type="entry name" value="TypA_BipA"/>
    <property type="match status" value="1"/>
</dbReference>
<feature type="binding site" evidence="2">
    <location>
        <begin position="17"/>
        <end position="22"/>
    </location>
    <ligand>
        <name>GTP</name>
        <dbReference type="ChEBI" id="CHEBI:37565"/>
    </ligand>
</feature>
<dbReference type="GO" id="GO:0043022">
    <property type="term" value="F:ribosome binding"/>
    <property type="evidence" value="ECO:0007669"/>
    <property type="project" value="UniProtKB-UniRule"/>
</dbReference>
<dbReference type="Pfam" id="PF21018">
    <property type="entry name" value="BipA_C"/>
    <property type="match status" value="1"/>
</dbReference>
<dbReference type="InterPro" id="IPR004161">
    <property type="entry name" value="EFTu-like_2"/>
</dbReference>
<dbReference type="NCBIfam" id="TIGR00231">
    <property type="entry name" value="small_GTP"/>
    <property type="match status" value="1"/>
</dbReference>
<dbReference type="GO" id="GO:0000027">
    <property type="term" value="P:ribosomal large subunit assembly"/>
    <property type="evidence" value="ECO:0007669"/>
    <property type="project" value="UniProtKB-UniRule"/>
</dbReference>
<dbReference type="InterPro" id="IPR005225">
    <property type="entry name" value="Small_GTP-bd"/>
</dbReference>
<dbReference type="Pfam" id="PF03144">
    <property type="entry name" value="GTP_EFTU_D2"/>
    <property type="match status" value="1"/>
</dbReference>
<evidence type="ECO:0000256" key="1">
    <source>
        <dbReference type="ARBA" id="ARBA00023134"/>
    </source>
</evidence>
<proteinExistence type="inferred from homology"/>
<dbReference type="SUPFAM" id="SSF52540">
    <property type="entry name" value="P-loop containing nucleoside triphosphate hydrolases"/>
    <property type="match status" value="1"/>
</dbReference>
<dbReference type="GO" id="GO:0005829">
    <property type="term" value="C:cytosol"/>
    <property type="evidence" value="ECO:0007669"/>
    <property type="project" value="TreeGrafter"/>
</dbReference>
<dbReference type="PRINTS" id="PR00315">
    <property type="entry name" value="ELONGATNFCT"/>
</dbReference>
<dbReference type="SUPFAM" id="SSF50447">
    <property type="entry name" value="Translation proteins"/>
    <property type="match status" value="1"/>
</dbReference>
<dbReference type="HAMAP" id="MF_00849">
    <property type="entry name" value="BipA"/>
    <property type="match status" value="1"/>
</dbReference>
<dbReference type="PANTHER" id="PTHR42908:SF8">
    <property type="entry name" value="TR-TYPE G DOMAIN-CONTAINING PROTEIN"/>
    <property type="match status" value="1"/>
</dbReference>
<dbReference type="InterPro" id="IPR000640">
    <property type="entry name" value="EFG_V-like"/>
</dbReference>
<organism evidence="4 5">
    <name type="scientific">Botrimarina hoheduenensis</name>
    <dbReference type="NCBI Taxonomy" id="2528000"/>
    <lineage>
        <taxon>Bacteria</taxon>
        <taxon>Pseudomonadati</taxon>
        <taxon>Planctomycetota</taxon>
        <taxon>Planctomycetia</taxon>
        <taxon>Pirellulales</taxon>
        <taxon>Lacipirellulaceae</taxon>
        <taxon>Botrimarina</taxon>
    </lineage>
</organism>
<dbReference type="Gene3D" id="2.40.30.10">
    <property type="entry name" value="Translation factors"/>
    <property type="match status" value="1"/>
</dbReference>
<keyword evidence="2" id="KW-0963">Cytoplasm</keyword>
<dbReference type="GO" id="GO:0000049">
    <property type="term" value="F:tRNA binding"/>
    <property type="evidence" value="ECO:0007669"/>
    <property type="project" value="UniProtKB-KW"/>
</dbReference>
<evidence type="ECO:0000313" key="5">
    <source>
        <dbReference type="Proteomes" id="UP000318995"/>
    </source>
</evidence>
<dbReference type="InterPro" id="IPR006298">
    <property type="entry name" value="BipA"/>
</dbReference>
<evidence type="ECO:0000256" key="2">
    <source>
        <dbReference type="HAMAP-Rule" id="MF_00849"/>
    </source>
</evidence>
<dbReference type="EC" id="3.6.5.-" evidence="2"/>
<dbReference type="GO" id="GO:0003924">
    <property type="term" value="F:GTPase activity"/>
    <property type="evidence" value="ECO:0007669"/>
    <property type="project" value="UniProtKB-UniRule"/>
</dbReference>
<dbReference type="InterPro" id="IPR048876">
    <property type="entry name" value="BipA_C"/>
</dbReference>
<protein>
    <recommendedName>
        <fullName evidence="2">Large ribosomal subunit assembly factor BipA</fullName>
        <ecNumber evidence="2">3.6.5.-</ecNumber>
    </recommendedName>
    <alternativeName>
        <fullName evidence="2">GTP-binding protein BipA</fullName>
    </alternativeName>
</protein>
<dbReference type="Gene3D" id="2.40.50.250">
    <property type="entry name" value="bipa protein"/>
    <property type="match status" value="1"/>
</dbReference>